<name>A0A139X2T2_9CYAN</name>
<reference evidence="1 2" key="1">
    <citation type="journal article" date="2013" name="Genome Biol. Evol.">
        <title>Genomes of Stigonematalean cyanobacteria (subsection V) and the evolution of oxygenic photosynthesis from prokaryotes to plastids.</title>
        <authorList>
            <person name="Dagan T."/>
            <person name="Roettger M."/>
            <person name="Stucken K."/>
            <person name="Landan G."/>
            <person name="Koch R."/>
            <person name="Major P."/>
            <person name="Gould S.B."/>
            <person name="Goremykin V.V."/>
            <person name="Rippka R."/>
            <person name="Tandeau de Marsac N."/>
            <person name="Gugger M."/>
            <person name="Lockhart P.J."/>
            <person name="Allen J.F."/>
            <person name="Brune I."/>
            <person name="Maus I."/>
            <person name="Puhler A."/>
            <person name="Martin W.F."/>
        </authorList>
    </citation>
    <scope>NUCLEOTIDE SEQUENCE [LARGE SCALE GENOMIC DNA]</scope>
    <source>
        <strain evidence="1 2">PCC 7110</strain>
    </source>
</reference>
<keyword evidence="1" id="KW-0238">DNA-binding</keyword>
<evidence type="ECO:0000313" key="2">
    <source>
        <dbReference type="Proteomes" id="UP000076925"/>
    </source>
</evidence>
<dbReference type="OrthoDB" id="556724at2"/>
<comment type="caution">
    <text evidence="1">The sequence shown here is derived from an EMBL/GenBank/DDBJ whole genome shotgun (WGS) entry which is preliminary data.</text>
</comment>
<dbReference type="Proteomes" id="UP000076925">
    <property type="component" value="Unassembled WGS sequence"/>
</dbReference>
<keyword evidence="2" id="KW-1185">Reference proteome</keyword>
<protein>
    <submittedName>
        <fullName evidence="1">DNA-binding protein</fullName>
    </submittedName>
</protein>
<dbReference type="PANTHER" id="PTHR39550:SF1">
    <property type="entry name" value="SLL0658 PROTEIN"/>
    <property type="match status" value="1"/>
</dbReference>
<dbReference type="AlphaFoldDB" id="A0A139X2T2"/>
<sequence length="161" mass="17342">MDERPAIDTSPLIFLSKGSFLHLLQIISPEIIVPQAVATEIQAYGETDVTAMALASTSWLVITETPVVPTVIQSWDLGAGESAVLTWGYVNRGTEVILDDLAARRCATALGIPVRGTLGLVLSVKQQGEIPAARPVLEQLRLCGMYLSDRVMNQALAKVKE</sequence>
<dbReference type="GO" id="GO:0003677">
    <property type="term" value="F:DNA binding"/>
    <property type="evidence" value="ECO:0007669"/>
    <property type="project" value="UniProtKB-KW"/>
</dbReference>
<dbReference type="EMBL" id="ANNX02000036">
    <property type="protein sequence ID" value="KYC38984.1"/>
    <property type="molecule type" value="Genomic_DNA"/>
</dbReference>
<gene>
    <name evidence="1" type="ORF">WA1_33870</name>
</gene>
<dbReference type="STRING" id="128403.WA1_33870"/>
<accession>A0A139X2T2</accession>
<dbReference type="InterPro" id="IPR021799">
    <property type="entry name" value="PIN-like_prokaryotic"/>
</dbReference>
<evidence type="ECO:0000313" key="1">
    <source>
        <dbReference type="EMBL" id="KYC38984.1"/>
    </source>
</evidence>
<organism evidence="1 2">
    <name type="scientific">Scytonema hofmannii PCC 7110</name>
    <dbReference type="NCBI Taxonomy" id="128403"/>
    <lineage>
        <taxon>Bacteria</taxon>
        <taxon>Bacillati</taxon>
        <taxon>Cyanobacteriota</taxon>
        <taxon>Cyanophyceae</taxon>
        <taxon>Nostocales</taxon>
        <taxon>Scytonemataceae</taxon>
        <taxon>Scytonema</taxon>
    </lineage>
</organism>
<proteinExistence type="predicted"/>
<dbReference type="Pfam" id="PF11848">
    <property type="entry name" value="DUF3368"/>
    <property type="match status" value="1"/>
</dbReference>
<dbReference type="PANTHER" id="PTHR39550">
    <property type="entry name" value="SLL0658 PROTEIN"/>
    <property type="match status" value="1"/>
</dbReference>
<dbReference type="RefSeq" id="WP_017743626.1">
    <property type="nucleotide sequence ID" value="NZ_KQ976354.1"/>
</dbReference>